<evidence type="ECO:0000313" key="2">
    <source>
        <dbReference type="Proteomes" id="UP000789524"/>
    </source>
</evidence>
<dbReference type="EMBL" id="CAKASE010000045">
    <property type="protein sequence ID" value="CAG9560714.1"/>
    <property type="molecule type" value="Genomic_DNA"/>
</dbReference>
<comment type="caution">
    <text evidence="1">The sequence shown here is derived from an EMBL/GenBank/DDBJ whole genome shotgun (WGS) entry which is preliminary data.</text>
</comment>
<dbReference type="Proteomes" id="UP000789524">
    <property type="component" value="Unassembled WGS sequence"/>
</dbReference>
<dbReference type="AlphaFoldDB" id="A0A8J2VQ40"/>
<evidence type="ECO:0000313" key="1">
    <source>
        <dbReference type="EMBL" id="CAG9560714.1"/>
    </source>
</evidence>
<gene>
    <name evidence="1" type="ORF">DCHRY22_LOCUS2332</name>
</gene>
<accession>A0A8J2VQ40</accession>
<name>A0A8J2VQ40_9NEOP</name>
<sequence>MCTVVAIEYDTCYSSGGSVQTDAVPGLTSVQWKPSQRHTYFCVSDELADSTTAARLCSMDVKYSPVGMFTLGETDIGSKHQVLALLIYCCGPCMQSGA</sequence>
<organism evidence="1 2">
    <name type="scientific">Danaus chrysippus</name>
    <name type="common">African queen</name>
    <dbReference type="NCBI Taxonomy" id="151541"/>
    <lineage>
        <taxon>Eukaryota</taxon>
        <taxon>Metazoa</taxon>
        <taxon>Ecdysozoa</taxon>
        <taxon>Arthropoda</taxon>
        <taxon>Hexapoda</taxon>
        <taxon>Insecta</taxon>
        <taxon>Pterygota</taxon>
        <taxon>Neoptera</taxon>
        <taxon>Endopterygota</taxon>
        <taxon>Lepidoptera</taxon>
        <taxon>Glossata</taxon>
        <taxon>Ditrysia</taxon>
        <taxon>Papilionoidea</taxon>
        <taxon>Nymphalidae</taxon>
        <taxon>Danainae</taxon>
        <taxon>Danaini</taxon>
        <taxon>Danaina</taxon>
        <taxon>Danaus</taxon>
        <taxon>Anosia</taxon>
    </lineage>
</organism>
<reference evidence="1" key="1">
    <citation type="submission" date="2021-09" db="EMBL/GenBank/DDBJ databases">
        <authorList>
            <person name="Martin H S."/>
        </authorList>
    </citation>
    <scope>NUCLEOTIDE SEQUENCE</scope>
</reference>
<proteinExistence type="predicted"/>
<keyword evidence="2" id="KW-1185">Reference proteome</keyword>
<protein>
    <submittedName>
        <fullName evidence="1">(African queen) hypothetical protein</fullName>
    </submittedName>
</protein>